<sequence>MHYYLKTRICCFNVSKFIIFIVSYGWAFKWKEDKIALAGVFEEK</sequence>
<reference evidence="3" key="1">
    <citation type="submission" date="2011-08" db="EMBL/GenBank/DDBJ databases">
        <authorList>
            <person name="Rombauts S."/>
        </authorList>
    </citation>
    <scope>NUCLEOTIDE SEQUENCE</scope>
    <source>
        <strain evidence="3">London</strain>
    </source>
</reference>
<dbReference type="EnsemblMetazoa" id="tetur01g05120.1">
    <property type="protein sequence ID" value="tetur01g05120.1"/>
    <property type="gene ID" value="tetur01g05120"/>
</dbReference>
<keyword evidence="1" id="KW-0472">Membrane</keyword>
<proteinExistence type="predicted"/>
<organism evidence="2 3">
    <name type="scientific">Tetranychus urticae</name>
    <name type="common">Two-spotted spider mite</name>
    <dbReference type="NCBI Taxonomy" id="32264"/>
    <lineage>
        <taxon>Eukaryota</taxon>
        <taxon>Metazoa</taxon>
        <taxon>Ecdysozoa</taxon>
        <taxon>Arthropoda</taxon>
        <taxon>Chelicerata</taxon>
        <taxon>Arachnida</taxon>
        <taxon>Acari</taxon>
        <taxon>Acariformes</taxon>
        <taxon>Trombidiformes</taxon>
        <taxon>Prostigmata</taxon>
        <taxon>Eleutherengona</taxon>
        <taxon>Raphignathae</taxon>
        <taxon>Tetranychoidea</taxon>
        <taxon>Tetranychidae</taxon>
        <taxon>Tetranychus</taxon>
    </lineage>
</organism>
<evidence type="ECO:0000256" key="1">
    <source>
        <dbReference type="SAM" id="Phobius"/>
    </source>
</evidence>
<keyword evidence="3" id="KW-1185">Reference proteome</keyword>
<accession>T1JR02</accession>
<keyword evidence="1" id="KW-1133">Transmembrane helix</keyword>
<dbReference type="HOGENOM" id="CLU_3225192_0_0_1"/>
<feature type="transmembrane region" description="Helical" evidence="1">
    <location>
        <begin position="9"/>
        <end position="27"/>
    </location>
</feature>
<name>T1JR02_TETUR</name>
<dbReference type="EMBL" id="CAEY01000442">
    <property type="status" value="NOT_ANNOTATED_CDS"/>
    <property type="molecule type" value="Genomic_DNA"/>
</dbReference>
<evidence type="ECO:0000313" key="3">
    <source>
        <dbReference type="Proteomes" id="UP000015104"/>
    </source>
</evidence>
<reference evidence="2" key="2">
    <citation type="submission" date="2015-06" db="UniProtKB">
        <authorList>
            <consortium name="EnsemblMetazoa"/>
        </authorList>
    </citation>
    <scope>IDENTIFICATION</scope>
</reference>
<dbReference type="AlphaFoldDB" id="T1JR02"/>
<evidence type="ECO:0000313" key="2">
    <source>
        <dbReference type="EnsemblMetazoa" id="tetur01g05120.1"/>
    </source>
</evidence>
<protein>
    <submittedName>
        <fullName evidence="2">Uncharacterized protein</fullName>
    </submittedName>
</protein>
<dbReference type="Proteomes" id="UP000015104">
    <property type="component" value="Unassembled WGS sequence"/>
</dbReference>
<keyword evidence="1" id="KW-0812">Transmembrane</keyword>